<dbReference type="Proteomes" id="UP000248168">
    <property type="component" value="Unassembled WGS sequence"/>
</dbReference>
<dbReference type="InParanoid" id="A0A330L8E5"/>
<accession>A0A330L8E5</accession>
<sequence length="37" mass="4263">MTLFMTATTDNTIFKDALLKYFDSKPDTLTLDLLAHR</sequence>
<dbReference type="Gene3D" id="1.25.40.380">
    <property type="entry name" value="Protein of unknown function DUF1810"/>
    <property type="match status" value="1"/>
</dbReference>
<gene>
    <name evidence="1" type="ORF">NITLEN_30287</name>
</gene>
<keyword evidence="2" id="KW-1185">Reference proteome</keyword>
<protein>
    <submittedName>
        <fullName evidence="1">Uncharacterized protein</fullName>
    </submittedName>
</protein>
<dbReference type="AlphaFoldDB" id="A0A330L8E5"/>
<evidence type="ECO:0000313" key="2">
    <source>
        <dbReference type="Proteomes" id="UP000248168"/>
    </source>
</evidence>
<evidence type="ECO:0000313" key="1">
    <source>
        <dbReference type="EMBL" id="SPP65373.1"/>
    </source>
</evidence>
<proteinExistence type="predicted"/>
<dbReference type="SUPFAM" id="SSF140736">
    <property type="entry name" value="Rv1873-like"/>
    <property type="match status" value="1"/>
</dbReference>
<dbReference type="EMBL" id="OUNR01000016">
    <property type="protein sequence ID" value="SPP65373.1"/>
    <property type="molecule type" value="Genomic_DNA"/>
</dbReference>
<dbReference type="InterPro" id="IPR036287">
    <property type="entry name" value="Rv1873-like_sf"/>
</dbReference>
<reference evidence="2" key="1">
    <citation type="submission" date="2018-04" db="EMBL/GenBank/DDBJ databases">
        <authorList>
            <person name="Lucker S."/>
            <person name="Sakoula D."/>
        </authorList>
    </citation>
    <scope>NUCLEOTIDE SEQUENCE [LARGE SCALE GENOMIC DNA]</scope>
</reference>
<name>A0A330L8E5_9BACT</name>
<organism evidence="1 2">
    <name type="scientific">Nitrospira lenta</name>
    <dbReference type="NCBI Taxonomy" id="1436998"/>
    <lineage>
        <taxon>Bacteria</taxon>
        <taxon>Pseudomonadati</taxon>
        <taxon>Nitrospirota</taxon>
        <taxon>Nitrospiria</taxon>
        <taxon>Nitrospirales</taxon>
        <taxon>Nitrospiraceae</taxon>
        <taxon>Nitrospira</taxon>
    </lineage>
</organism>